<dbReference type="OMA" id="ESHVNIQ"/>
<dbReference type="Pfam" id="PF00106">
    <property type="entry name" value="adh_short"/>
    <property type="match status" value="1"/>
</dbReference>
<sequence length="329" mass="36208">MQTVVIAGGSKGLGRELAIQLTTQGMQPLTCDPPRAGAHVTILARSPGPLEETRKELLSHTQSADQVINAAAVDLTDPKQVQEFITSLPTPPSILFIVAGGTAAQVGFFANITPEEIKSCMDQNYFAAAYIAHACLRRWLQEPPADSSSNSNSKRHLIFTASTAAFLGFPGYAAYTPTKAATRALADTLRSEVLLYRAQQDIRVHCSFPGTIYTDAFYEEQIRKPQLLKEMEGSADNKGGLTAAKVAELTLRGLRAGQGYITVDGETELLLNNMRGPSPRDRPVRDWVMGVVASVVWPVYRWRFDRMTGAFGRKMGREEWTRQFREGEE</sequence>
<proteinExistence type="predicted"/>
<dbReference type="SMART" id="SM00822">
    <property type="entry name" value="PKS_KR"/>
    <property type="match status" value="1"/>
</dbReference>
<gene>
    <name evidence="2" type="ORF">BO99DRAFT_322237</name>
</gene>
<name>A0A2V5I6I2_ASPV1</name>
<dbReference type="GO" id="GO:0047560">
    <property type="term" value="F:3-dehydrosphinganine reductase activity"/>
    <property type="evidence" value="ECO:0007669"/>
    <property type="project" value="TreeGrafter"/>
</dbReference>
<protein>
    <submittedName>
        <fullName evidence="2">Putative steroid dehydrogenase</fullName>
    </submittedName>
</protein>
<dbReference type="AlphaFoldDB" id="A0A2V5I6I2"/>
<dbReference type="Proteomes" id="UP000249829">
    <property type="component" value="Unassembled WGS sequence"/>
</dbReference>
<organism evidence="2 3">
    <name type="scientific">Aspergillus violaceofuscus (strain CBS 115571)</name>
    <dbReference type="NCBI Taxonomy" id="1450538"/>
    <lineage>
        <taxon>Eukaryota</taxon>
        <taxon>Fungi</taxon>
        <taxon>Dikarya</taxon>
        <taxon>Ascomycota</taxon>
        <taxon>Pezizomycotina</taxon>
        <taxon>Eurotiomycetes</taxon>
        <taxon>Eurotiomycetidae</taxon>
        <taxon>Eurotiales</taxon>
        <taxon>Aspergillaceae</taxon>
        <taxon>Aspergillus</taxon>
    </lineage>
</organism>
<dbReference type="InterPro" id="IPR057326">
    <property type="entry name" value="KR_dom"/>
</dbReference>
<dbReference type="InterPro" id="IPR002347">
    <property type="entry name" value="SDR_fam"/>
</dbReference>
<dbReference type="STRING" id="1450538.A0A2V5I6I2"/>
<dbReference type="PANTHER" id="PTHR43550">
    <property type="entry name" value="3-KETODIHYDROSPHINGOSINE REDUCTASE"/>
    <property type="match status" value="1"/>
</dbReference>
<dbReference type="PRINTS" id="PR00081">
    <property type="entry name" value="GDHRDH"/>
</dbReference>
<dbReference type="PANTHER" id="PTHR43550:SF3">
    <property type="entry name" value="3-KETODIHYDROSPHINGOSINE REDUCTASE"/>
    <property type="match status" value="1"/>
</dbReference>
<reference evidence="2 3" key="1">
    <citation type="submission" date="2018-02" db="EMBL/GenBank/DDBJ databases">
        <title>The genomes of Aspergillus section Nigri reveals drivers in fungal speciation.</title>
        <authorList>
            <consortium name="DOE Joint Genome Institute"/>
            <person name="Vesth T.C."/>
            <person name="Nybo J."/>
            <person name="Theobald S."/>
            <person name="Brandl J."/>
            <person name="Frisvad J.C."/>
            <person name="Nielsen K.F."/>
            <person name="Lyhne E.K."/>
            <person name="Kogle M.E."/>
            <person name="Kuo A."/>
            <person name="Riley R."/>
            <person name="Clum A."/>
            <person name="Nolan M."/>
            <person name="Lipzen A."/>
            <person name="Salamov A."/>
            <person name="Henrissat B."/>
            <person name="Wiebenga A."/>
            <person name="De vries R.P."/>
            <person name="Grigoriev I.V."/>
            <person name="Mortensen U.H."/>
            <person name="Andersen M.R."/>
            <person name="Baker S.E."/>
        </authorList>
    </citation>
    <scope>NUCLEOTIDE SEQUENCE [LARGE SCALE GENOMIC DNA]</scope>
    <source>
        <strain evidence="2 3">CBS 115571</strain>
    </source>
</reference>
<dbReference type="InterPro" id="IPR036291">
    <property type="entry name" value="NAD(P)-bd_dom_sf"/>
</dbReference>
<dbReference type="EMBL" id="KZ825103">
    <property type="protein sequence ID" value="PYI24110.1"/>
    <property type="molecule type" value="Genomic_DNA"/>
</dbReference>
<accession>A0A2V5I6I2</accession>
<dbReference type="GO" id="GO:0005789">
    <property type="term" value="C:endoplasmic reticulum membrane"/>
    <property type="evidence" value="ECO:0007669"/>
    <property type="project" value="TreeGrafter"/>
</dbReference>
<evidence type="ECO:0000259" key="1">
    <source>
        <dbReference type="SMART" id="SM00822"/>
    </source>
</evidence>
<keyword evidence="3" id="KW-1185">Reference proteome</keyword>
<dbReference type="GO" id="GO:0006666">
    <property type="term" value="P:3-keto-sphinganine metabolic process"/>
    <property type="evidence" value="ECO:0007669"/>
    <property type="project" value="TreeGrafter"/>
</dbReference>
<feature type="domain" description="Ketoreductase" evidence="1">
    <location>
        <begin position="2"/>
        <end position="211"/>
    </location>
</feature>
<evidence type="ECO:0000313" key="2">
    <source>
        <dbReference type="EMBL" id="PYI24110.1"/>
    </source>
</evidence>
<dbReference type="GO" id="GO:0030148">
    <property type="term" value="P:sphingolipid biosynthetic process"/>
    <property type="evidence" value="ECO:0007669"/>
    <property type="project" value="TreeGrafter"/>
</dbReference>
<dbReference type="Gene3D" id="3.40.50.720">
    <property type="entry name" value="NAD(P)-binding Rossmann-like Domain"/>
    <property type="match status" value="1"/>
</dbReference>
<dbReference type="SUPFAM" id="SSF51735">
    <property type="entry name" value="NAD(P)-binding Rossmann-fold domains"/>
    <property type="match status" value="1"/>
</dbReference>
<evidence type="ECO:0000313" key="3">
    <source>
        <dbReference type="Proteomes" id="UP000249829"/>
    </source>
</evidence>